<proteinExistence type="predicted"/>
<feature type="transmembrane region" description="Helical" evidence="1">
    <location>
        <begin position="6"/>
        <end position="31"/>
    </location>
</feature>
<gene>
    <name evidence="2" type="ORF">P3TCK_18905</name>
</gene>
<dbReference type="HOGENOM" id="CLU_3357647_0_0_6"/>
<dbReference type="Proteomes" id="UP000003789">
    <property type="component" value="Unassembled WGS sequence"/>
</dbReference>
<comment type="caution">
    <text evidence="2">The sequence shown here is derived from an EMBL/GenBank/DDBJ whole genome shotgun (WGS) entry which is preliminary data.</text>
</comment>
<organism evidence="2 3">
    <name type="scientific">Photobacterium profundum 3TCK</name>
    <dbReference type="NCBI Taxonomy" id="314280"/>
    <lineage>
        <taxon>Bacteria</taxon>
        <taxon>Pseudomonadati</taxon>
        <taxon>Pseudomonadota</taxon>
        <taxon>Gammaproteobacteria</taxon>
        <taxon>Vibrionales</taxon>
        <taxon>Vibrionaceae</taxon>
        <taxon>Photobacterium</taxon>
    </lineage>
</organism>
<dbReference type="EMBL" id="AAPH01000060">
    <property type="protein sequence ID" value="EAS40422.1"/>
    <property type="molecule type" value="Genomic_DNA"/>
</dbReference>
<keyword evidence="1" id="KW-0812">Transmembrane</keyword>
<accession>Q1YVW7</accession>
<keyword evidence="1" id="KW-0472">Membrane</keyword>
<name>Q1YVW7_9GAMM</name>
<dbReference type="AlphaFoldDB" id="Q1YVW7"/>
<sequence>MHAIAYIYKLLIIGSVIFKTRVTPLALMYGVKQELP</sequence>
<protein>
    <submittedName>
        <fullName evidence="2">Uncharacterized protein</fullName>
    </submittedName>
</protein>
<reference evidence="2 3" key="1">
    <citation type="submission" date="2006-03" db="EMBL/GenBank/DDBJ databases">
        <authorList>
            <person name="Bartlett D.H."/>
            <person name="Valle G."/>
            <person name="Lauro F.M."/>
            <person name="Vezzi A."/>
            <person name="Simonato F."/>
            <person name="Eloe E."/>
            <person name="Vitulo N."/>
            <person name="Stratton T.K."/>
            <person name="D'angelo M."/>
            <person name="Ferriera S."/>
            <person name="Johnson J."/>
            <person name="Kravitz S."/>
            <person name="Beeson K."/>
            <person name="Sutton G."/>
            <person name="Rogers Y."/>
            <person name="Friedman R."/>
            <person name="Frazier M."/>
            <person name="Venter J.C."/>
        </authorList>
    </citation>
    <scope>NUCLEOTIDE SEQUENCE [LARGE SCALE GENOMIC DNA]</scope>
    <source>
        <strain evidence="2 3">3TCK</strain>
    </source>
</reference>
<evidence type="ECO:0000313" key="2">
    <source>
        <dbReference type="EMBL" id="EAS40422.1"/>
    </source>
</evidence>
<evidence type="ECO:0000256" key="1">
    <source>
        <dbReference type="SAM" id="Phobius"/>
    </source>
</evidence>
<evidence type="ECO:0000313" key="3">
    <source>
        <dbReference type="Proteomes" id="UP000003789"/>
    </source>
</evidence>
<keyword evidence="1" id="KW-1133">Transmembrane helix</keyword>